<dbReference type="CDD" id="cd03784">
    <property type="entry name" value="GT1_Gtf-like"/>
    <property type="match status" value="1"/>
</dbReference>
<gene>
    <name evidence="4" type="ORF">H5410_019793</name>
</gene>
<dbReference type="PANTHER" id="PTHR48044:SF35">
    <property type="entry name" value="GLYCOSYLTRANSFERASE"/>
    <property type="match status" value="1"/>
</dbReference>
<keyword evidence="2" id="KW-0328">Glycosyltransferase</keyword>
<keyword evidence="5" id="KW-1185">Reference proteome</keyword>
<dbReference type="EMBL" id="JACXVP010000004">
    <property type="protein sequence ID" value="KAG5608512.1"/>
    <property type="molecule type" value="Genomic_DNA"/>
</dbReference>
<dbReference type="PANTHER" id="PTHR48044">
    <property type="entry name" value="GLYCOSYLTRANSFERASE"/>
    <property type="match status" value="1"/>
</dbReference>
<protein>
    <submittedName>
        <fullName evidence="4">Uncharacterized protein</fullName>
    </submittedName>
</protein>
<evidence type="ECO:0000256" key="1">
    <source>
        <dbReference type="ARBA" id="ARBA00009995"/>
    </source>
</evidence>
<dbReference type="FunFam" id="3.40.50.2000:FF:000060">
    <property type="entry name" value="Glycosyltransferase"/>
    <property type="match status" value="1"/>
</dbReference>
<dbReference type="SUPFAM" id="SSF53756">
    <property type="entry name" value="UDP-Glycosyltransferase/glycogen phosphorylase"/>
    <property type="match status" value="1"/>
</dbReference>
<proteinExistence type="inferred from homology"/>
<reference evidence="4 5" key="1">
    <citation type="submission" date="2020-09" db="EMBL/GenBank/DDBJ databases">
        <title>De no assembly of potato wild relative species, Solanum commersonii.</title>
        <authorList>
            <person name="Cho K."/>
        </authorList>
    </citation>
    <scope>NUCLEOTIDE SEQUENCE [LARGE SCALE GENOMIC DNA]</scope>
    <source>
        <strain evidence="4">LZ3.2</strain>
        <tissue evidence="4">Leaf</tissue>
    </source>
</reference>
<dbReference type="OrthoDB" id="5835829at2759"/>
<evidence type="ECO:0000313" key="5">
    <source>
        <dbReference type="Proteomes" id="UP000824120"/>
    </source>
</evidence>
<dbReference type="Pfam" id="PF00201">
    <property type="entry name" value="UDPGT"/>
    <property type="match status" value="1"/>
</dbReference>
<accession>A0A9J5Z9C0</accession>
<evidence type="ECO:0000256" key="3">
    <source>
        <dbReference type="ARBA" id="ARBA00022679"/>
    </source>
</evidence>
<feature type="non-terminal residue" evidence="4">
    <location>
        <position position="1"/>
    </location>
</feature>
<evidence type="ECO:0000313" key="4">
    <source>
        <dbReference type="EMBL" id="KAG5608512.1"/>
    </source>
</evidence>
<dbReference type="GO" id="GO:0008194">
    <property type="term" value="F:UDP-glycosyltransferase activity"/>
    <property type="evidence" value="ECO:0007669"/>
    <property type="project" value="InterPro"/>
</dbReference>
<dbReference type="GO" id="GO:0016138">
    <property type="term" value="P:glycoside biosynthetic process"/>
    <property type="evidence" value="ECO:0007669"/>
    <property type="project" value="UniProtKB-ARBA"/>
</dbReference>
<comment type="similarity">
    <text evidence="1">Belongs to the UDP-glycosyltransferase family.</text>
</comment>
<dbReference type="Gene3D" id="3.40.50.2000">
    <property type="entry name" value="Glycogen Phosphorylase B"/>
    <property type="match status" value="1"/>
</dbReference>
<organism evidence="4 5">
    <name type="scientific">Solanum commersonii</name>
    <name type="common">Commerson's wild potato</name>
    <name type="synonym">Commerson's nightshade</name>
    <dbReference type="NCBI Taxonomy" id="4109"/>
    <lineage>
        <taxon>Eukaryota</taxon>
        <taxon>Viridiplantae</taxon>
        <taxon>Streptophyta</taxon>
        <taxon>Embryophyta</taxon>
        <taxon>Tracheophyta</taxon>
        <taxon>Spermatophyta</taxon>
        <taxon>Magnoliopsida</taxon>
        <taxon>eudicotyledons</taxon>
        <taxon>Gunneridae</taxon>
        <taxon>Pentapetalae</taxon>
        <taxon>asterids</taxon>
        <taxon>lamiids</taxon>
        <taxon>Solanales</taxon>
        <taxon>Solanaceae</taxon>
        <taxon>Solanoideae</taxon>
        <taxon>Solaneae</taxon>
        <taxon>Solanum</taxon>
    </lineage>
</organism>
<name>A0A9J5Z9C0_SOLCO</name>
<dbReference type="Proteomes" id="UP000824120">
    <property type="component" value="Chromosome 4"/>
</dbReference>
<sequence length="205" mass="23473">MEQAEISLNKKQWAIGPILPTKLDYISSRENICLEWLNKLQIKELAMGLEHSKQRFIWVLRDADRGDIFKGESRKVELPKGFEERLKEVGLVVREWAPQPEILAHLSIGGFMSHCDWNSFLKSITMGVSIAAWPMHTDQPINGFLVTEILKKGMLVRDWGKRKEVVSASTSENVVRKLMALEEGYLIRKRAEELGEAIRQSTEKG</sequence>
<keyword evidence="3" id="KW-0808">Transferase</keyword>
<dbReference type="InterPro" id="IPR002213">
    <property type="entry name" value="UDP_glucos_trans"/>
</dbReference>
<dbReference type="AlphaFoldDB" id="A0A9J5Z9C0"/>
<comment type="caution">
    <text evidence="4">The sequence shown here is derived from an EMBL/GenBank/DDBJ whole genome shotgun (WGS) entry which is preliminary data.</text>
</comment>
<evidence type="ECO:0000256" key="2">
    <source>
        <dbReference type="ARBA" id="ARBA00022676"/>
    </source>
</evidence>